<proteinExistence type="inferred from homology"/>
<dbReference type="SUPFAM" id="SSF55347">
    <property type="entry name" value="Glyceraldehyde-3-phosphate dehydrogenase-like, C-terminal domain"/>
    <property type="match status" value="1"/>
</dbReference>
<keyword evidence="2" id="KW-0560">Oxidoreductase</keyword>
<dbReference type="Pfam" id="PF22725">
    <property type="entry name" value="GFO_IDH_MocA_C3"/>
    <property type="match status" value="1"/>
</dbReference>
<dbReference type="Pfam" id="PF01408">
    <property type="entry name" value="GFO_IDH_MocA"/>
    <property type="match status" value="1"/>
</dbReference>
<reference evidence="5 6" key="1">
    <citation type="submission" date="2019-08" db="EMBL/GenBank/DDBJ databases">
        <title>Lentzea from Indian Himalayas.</title>
        <authorList>
            <person name="Mandal S."/>
            <person name="Mallick Gupta A."/>
            <person name="Maiti P.K."/>
            <person name="Sarkar J."/>
            <person name="Mandal S."/>
        </authorList>
    </citation>
    <scope>NUCLEOTIDE SEQUENCE [LARGE SCALE GENOMIC DNA]</scope>
    <source>
        <strain evidence="5 6">PSKA42</strain>
    </source>
</reference>
<dbReference type="Proteomes" id="UP001515943">
    <property type="component" value="Unassembled WGS sequence"/>
</dbReference>
<accession>A0ABX1FUE1</accession>
<evidence type="ECO:0000259" key="4">
    <source>
        <dbReference type="Pfam" id="PF22725"/>
    </source>
</evidence>
<dbReference type="EMBL" id="VSRL01000272">
    <property type="protein sequence ID" value="NKE62661.1"/>
    <property type="molecule type" value="Genomic_DNA"/>
</dbReference>
<protein>
    <submittedName>
        <fullName evidence="5">Gfo/Idh/MocA family oxidoreductase</fullName>
    </submittedName>
</protein>
<feature type="domain" description="Gfo/Idh/MocA-like oxidoreductase N-terminal" evidence="3">
    <location>
        <begin position="10"/>
        <end position="126"/>
    </location>
</feature>
<dbReference type="PANTHER" id="PTHR22604:SF105">
    <property type="entry name" value="TRANS-1,2-DIHYDROBENZENE-1,2-DIOL DEHYDROGENASE"/>
    <property type="match status" value="1"/>
</dbReference>
<dbReference type="InterPro" id="IPR036291">
    <property type="entry name" value="NAD(P)-bd_dom_sf"/>
</dbReference>
<dbReference type="RefSeq" id="WP_167979281.1">
    <property type="nucleotide sequence ID" value="NZ_VSRL01000272.1"/>
</dbReference>
<evidence type="ECO:0000313" key="6">
    <source>
        <dbReference type="Proteomes" id="UP001515943"/>
    </source>
</evidence>
<keyword evidence="6" id="KW-1185">Reference proteome</keyword>
<name>A0ABX1FUE1_9PSEU</name>
<dbReference type="Gene3D" id="3.30.360.10">
    <property type="entry name" value="Dihydrodipicolinate Reductase, domain 2"/>
    <property type="match status" value="1"/>
</dbReference>
<dbReference type="PANTHER" id="PTHR22604">
    <property type="entry name" value="OXIDOREDUCTASES"/>
    <property type="match status" value="1"/>
</dbReference>
<comment type="caution">
    <text evidence="5">The sequence shown here is derived from an EMBL/GenBank/DDBJ whole genome shotgun (WGS) entry which is preliminary data.</text>
</comment>
<evidence type="ECO:0000259" key="3">
    <source>
        <dbReference type="Pfam" id="PF01408"/>
    </source>
</evidence>
<organism evidence="5 6">
    <name type="scientific">Lentzea indica</name>
    <dbReference type="NCBI Taxonomy" id="2604800"/>
    <lineage>
        <taxon>Bacteria</taxon>
        <taxon>Bacillati</taxon>
        <taxon>Actinomycetota</taxon>
        <taxon>Actinomycetes</taxon>
        <taxon>Pseudonocardiales</taxon>
        <taxon>Pseudonocardiaceae</taxon>
        <taxon>Lentzea</taxon>
    </lineage>
</organism>
<evidence type="ECO:0000313" key="5">
    <source>
        <dbReference type="EMBL" id="NKE62661.1"/>
    </source>
</evidence>
<sequence>MSGVVVNAPLRIGVLGCAQIAKRRMLPAFAACPDVEIAVTASRSLAKAELFAAEYGCRAAGGYADVLSDDSVQAVYVPLPPALHAEWIEAALVAGKHVLVEKPMTIDAATTARLRHLAGSLGLVLAENVFFVNHSKHSAVRDMVADGVVGDLHALHADFTVPSPPDDDIRHQPELGGGALWDTAVYPVRVALFFLGPRLRVVGATRRRSSGRAVDTGGAALLVTPEGVSAQLGFGLDHGYRSAYRLVGTSGSIIVEHAFTPPADHESVVVVRDGVGERVLRLPADDQVANTVAAFVAAVRSGQVVGEESRRQAELLDAIRRS</sequence>
<gene>
    <name evidence="5" type="ORF">FXN61_40425</name>
</gene>
<feature type="domain" description="GFO/IDH/MocA-like oxidoreductase" evidence="4">
    <location>
        <begin position="139"/>
        <end position="253"/>
    </location>
</feature>
<dbReference type="SUPFAM" id="SSF51735">
    <property type="entry name" value="NAD(P)-binding Rossmann-fold domains"/>
    <property type="match status" value="1"/>
</dbReference>
<evidence type="ECO:0000256" key="1">
    <source>
        <dbReference type="ARBA" id="ARBA00010928"/>
    </source>
</evidence>
<comment type="similarity">
    <text evidence="1">Belongs to the Gfo/Idh/MocA family.</text>
</comment>
<dbReference type="InterPro" id="IPR050984">
    <property type="entry name" value="Gfo/Idh/MocA_domain"/>
</dbReference>
<dbReference type="InterPro" id="IPR000683">
    <property type="entry name" value="Gfo/Idh/MocA-like_OxRdtase_N"/>
</dbReference>
<evidence type="ECO:0000256" key="2">
    <source>
        <dbReference type="ARBA" id="ARBA00023002"/>
    </source>
</evidence>
<dbReference type="Gene3D" id="3.40.50.720">
    <property type="entry name" value="NAD(P)-binding Rossmann-like Domain"/>
    <property type="match status" value="1"/>
</dbReference>
<dbReference type="InterPro" id="IPR055170">
    <property type="entry name" value="GFO_IDH_MocA-like_dom"/>
</dbReference>